<dbReference type="InterPro" id="IPR027417">
    <property type="entry name" value="P-loop_NTPase"/>
</dbReference>
<dbReference type="GO" id="GO:0006355">
    <property type="term" value="P:regulation of DNA-templated transcription"/>
    <property type="evidence" value="ECO:0007669"/>
    <property type="project" value="InterPro"/>
</dbReference>
<keyword evidence="4" id="KW-0238">DNA-binding</keyword>
<dbReference type="InterPro" id="IPR025944">
    <property type="entry name" value="Sigma_54_int_dom_CS"/>
</dbReference>
<evidence type="ECO:0000256" key="2">
    <source>
        <dbReference type="ARBA" id="ARBA00022840"/>
    </source>
</evidence>
<dbReference type="AlphaFoldDB" id="A0A371CGB1"/>
<dbReference type="FunFam" id="3.40.50.300:FF:000006">
    <property type="entry name" value="DNA-binding transcriptional regulator NtrC"/>
    <property type="match status" value="1"/>
</dbReference>
<evidence type="ECO:0000256" key="5">
    <source>
        <dbReference type="ARBA" id="ARBA00023163"/>
    </source>
</evidence>
<dbReference type="SUPFAM" id="SSF52540">
    <property type="entry name" value="P-loop containing nucleoside triphosphate hydrolases"/>
    <property type="match status" value="1"/>
</dbReference>
<evidence type="ECO:0000313" key="8">
    <source>
        <dbReference type="Proteomes" id="UP000013165"/>
    </source>
</evidence>
<dbReference type="PROSITE" id="PS50045">
    <property type="entry name" value="SIGMA54_INTERACT_4"/>
    <property type="match status" value="1"/>
</dbReference>
<dbReference type="STRING" id="626887.J057_21920"/>
<dbReference type="SMART" id="SM00382">
    <property type="entry name" value="AAA"/>
    <property type="match status" value="1"/>
</dbReference>
<sequence>MKALLEQVTRVAPTMASVLITGESGTGKEVTARAIHEQSRRYGQAFIPVNCGAIPPQLIESELFGHERGSFTGAVKDRKGLFERADGGTLFLDEITEMPVELQVKLLRVLETYRFCRVGSERELTTDVRVVAATNRDPDREVAEGRLRADLLYRLRVFPIELPPLRERKKDIRTLAQYFLQELNRIEGCPPKRFTNEALAALEKYRWPGNLRELKNVVRRMHIMATGDIIDADQLPDGSFGNHEPVHRQGDQLIMDLGCSIEELERVAIIETLAHCDGHKERAARVLGISDKTLYNRLKQYDRLGFMSRKCGP</sequence>
<evidence type="ECO:0000256" key="4">
    <source>
        <dbReference type="ARBA" id="ARBA00023125"/>
    </source>
</evidence>
<dbReference type="PANTHER" id="PTHR32071">
    <property type="entry name" value="TRANSCRIPTIONAL REGULATORY PROTEIN"/>
    <property type="match status" value="1"/>
</dbReference>
<keyword evidence="3" id="KW-0805">Transcription regulation</keyword>
<dbReference type="InterPro" id="IPR009057">
    <property type="entry name" value="Homeodomain-like_sf"/>
</dbReference>
<name>A0A371CGB1_9GAMM</name>
<dbReference type="Proteomes" id="UP000013165">
    <property type="component" value="Unassembled WGS sequence"/>
</dbReference>
<evidence type="ECO:0000256" key="1">
    <source>
        <dbReference type="ARBA" id="ARBA00022741"/>
    </source>
</evidence>
<evidence type="ECO:0000259" key="6">
    <source>
        <dbReference type="PROSITE" id="PS50045"/>
    </source>
</evidence>
<proteinExistence type="predicted"/>
<dbReference type="CDD" id="cd00009">
    <property type="entry name" value="AAA"/>
    <property type="match status" value="1"/>
</dbReference>
<dbReference type="GO" id="GO:0043565">
    <property type="term" value="F:sequence-specific DNA binding"/>
    <property type="evidence" value="ECO:0007669"/>
    <property type="project" value="InterPro"/>
</dbReference>
<dbReference type="OrthoDB" id="9804019at2"/>
<dbReference type="InterPro" id="IPR003593">
    <property type="entry name" value="AAA+_ATPase"/>
</dbReference>
<dbReference type="Gene3D" id="3.40.50.300">
    <property type="entry name" value="P-loop containing nucleotide triphosphate hydrolases"/>
    <property type="match status" value="1"/>
</dbReference>
<dbReference type="GO" id="GO:0005524">
    <property type="term" value="F:ATP binding"/>
    <property type="evidence" value="ECO:0007669"/>
    <property type="project" value="UniProtKB-KW"/>
</dbReference>
<protein>
    <submittedName>
        <fullName evidence="7">Sigma-54-dependent Fis family transcriptional regulator</fullName>
    </submittedName>
</protein>
<feature type="domain" description="Sigma-54 factor interaction" evidence="6">
    <location>
        <begin position="1"/>
        <end position="223"/>
    </location>
</feature>
<dbReference type="Gene3D" id="1.10.10.60">
    <property type="entry name" value="Homeodomain-like"/>
    <property type="match status" value="1"/>
</dbReference>
<dbReference type="InterPro" id="IPR058031">
    <property type="entry name" value="AAA_lid_NorR"/>
</dbReference>
<dbReference type="PRINTS" id="PR01590">
    <property type="entry name" value="HTHFIS"/>
</dbReference>
<dbReference type="EMBL" id="APLQ01000014">
    <property type="protein sequence ID" value="RDW95431.1"/>
    <property type="molecule type" value="Genomic_DNA"/>
</dbReference>
<gene>
    <name evidence="7" type="ORF">J057_24630</name>
</gene>
<organism evidence="7 8">
    <name type="scientific">Marinobacter nanhaiticus D15-8W</name>
    <dbReference type="NCBI Taxonomy" id="626887"/>
    <lineage>
        <taxon>Bacteria</taxon>
        <taxon>Pseudomonadati</taxon>
        <taxon>Pseudomonadota</taxon>
        <taxon>Gammaproteobacteria</taxon>
        <taxon>Pseudomonadales</taxon>
        <taxon>Marinobacteraceae</taxon>
        <taxon>Marinobacter</taxon>
    </lineage>
</organism>
<keyword evidence="2" id="KW-0067">ATP-binding</keyword>
<reference evidence="7 8" key="1">
    <citation type="journal article" date="2013" name="Genome Announc.">
        <title>Genome Sequence of the Polycyclic Aromatic Hydrocarbon-Degrading Bacterium Strain Marinobacter nanhaiticus D15-8WT.</title>
        <authorList>
            <person name="Cui Z."/>
            <person name="Gao W."/>
            <person name="Li Q."/>
            <person name="Xu G."/>
            <person name="Zheng L."/>
        </authorList>
    </citation>
    <scope>NUCLEOTIDE SEQUENCE [LARGE SCALE GENOMIC DNA]</scope>
    <source>
        <strain evidence="7 8">D15-8W</strain>
    </source>
</reference>
<keyword evidence="5" id="KW-0804">Transcription</keyword>
<accession>A0A371CGB1</accession>
<comment type="caution">
    <text evidence="7">The sequence shown here is derived from an EMBL/GenBank/DDBJ whole genome shotgun (WGS) entry which is preliminary data.</text>
</comment>
<evidence type="ECO:0000313" key="7">
    <source>
        <dbReference type="EMBL" id="RDW95431.1"/>
    </source>
</evidence>
<dbReference type="Gene3D" id="1.10.8.60">
    <property type="match status" value="1"/>
</dbReference>
<dbReference type="Pfam" id="PF02954">
    <property type="entry name" value="HTH_8"/>
    <property type="match status" value="1"/>
</dbReference>
<keyword evidence="8" id="KW-1185">Reference proteome</keyword>
<dbReference type="Pfam" id="PF00158">
    <property type="entry name" value="Sigma54_activat"/>
    <property type="match status" value="1"/>
</dbReference>
<dbReference type="InterPro" id="IPR002078">
    <property type="entry name" value="Sigma_54_int"/>
</dbReference>
<dbReference type="PROSITE" id="PS00688">
    <property type="entry name" value="SIGMA54_INTERACT_3"/>
    <property type="match status" value="1"/>
</dbReference>
<evidence type="ECO:0000256" key="3">
    <source>
        <dbReference type="ARBA" id="ARBA00023015"/>
    </source>
</evidence>
<dbReference type="Pfam" id="PF25601">
    <property type="entry name" value="AAA_lid_14"/>
    <property type="match status" value="1"/>
</dbReference>
<dbReference type="SUPFAM" id="SSF46689">
    <property type="entry name" value="Homeodomain-like"/>
    <property type="match status" value="1"/>
</dbReference>
<dbReference type="PROSITE" id="PS00676">
    <property type="entry name" value="SIGMA54_INTERACT_2"/>
    <property type="match status" value="1"/>
</dbReference>
<dbReference type="InterPro" id="IPR025943">
    <property type="entry name" value="Sigma_54_int_dom_ATP-bd_2"/>
</dbReference>
<dbReference type="InterPro" id="IPR002197">
    <property type="entry name" value="HTH_Fis"/>
</dbReference>
<keyword evidence="1" id="KW-0547">Nucleotide-binding</keyword>